<dbReference type="SUPFAM" id="SSF47986">
    <property type="entry name" value="DEATH domain"/>
    <property type="match status" value="1"/>
</dbReference>
<evidence type="ECO:0000313" key="4">
    <source>
        <dbReference type="Proteomes" id="UP000299102"/>
    </source>
</evidence>
<feature type="compositionally biased region" description="Basic and acidic residues" evidence="1">
    <location>
        <begin position="59"/>
        <end position="71"/>
    </location>
</feature>
<evidence type="ECO:0000313" key="3">
    <source>
        <dbReference type="EMBL" id="GBP37498.1"/>
    </source>
</evidence>
<evidence type="ECO:0000256" key="1">
    <source>
        <dbReference type="SAM" id="MobiDB-lite"/>
    </source>
</evidence>
<organism evidence="3 4">
    <name type="scientific">Eumeta variegata</name>
    <name type="common">Bagworm moth</name>
    <name type="synonym">Eumeta japonica</name>
    <dbReference type="NCBI Taxonomy" id="151549"/>
    <lineage>
        <taxon>Eukaryota</taxon>
        <taxon>Metazoa</taxon>
        <taxon>Ecdysozoa</taxon>
        <taxon>Arthropoda</taxon>
        <taxon>Hexapoda</taxon>
        <taxon>Insecta</taxon>
        <taxon>Pterygota</taxon>
        <taxon>Neoptera</taxon>
        <taxon>Endopterygota</taxon>
        <taxon>Lepidoptera</taxon>
        <taxon>Glossata</taxon>
        <taxon>Ditrysia</taxon>
        <taxon>Tineoidea</taxon>
        <taxon>Psychidae</taxon>
        <taxon>Oiketicinae</taxon>
        <taxon>Eumeta</taxon>
    </lineage>
</organism>
<sequence length="232" mass="26506">MTSIKQMFAQTFRTLKPDAVPKPPRPENNENINENDSLSDVEEVIIPPSAKAEKKKSKDKNTKDKKDRKSSSEAAPTIHAQAGSSVYTFLHCDKVHWGPEITFNFGTSTAKNEEQHEKKEEYIEITESIQCVMKSNIKAEHEYIDYVSKNLSENWRSFFLSLGYSSGQIATIVEEQAHNGISEARYQLLLDWVRNDDDGTLGRLATSLWKAEEREVVKHLALIYERNLQSEI</sequence>
<reference evidence="3 4" key="1">
    <citation type="journal article" date="2019" name="Commun. Biol.">
        <title>The bagworm genome reveals a unique fibroin gene that provides high tensile strength.</title>
        <authorList>
            <person name="Kono N."/>
            <person name="Nakamura H."/>
            <person name="Ohtoshi R."/>
            <person name="Tomita M."/>
            <person name="Numata K."/>
            <person name="Arakawa K."/>
        </authorList>
    </citation>
    <scope>NUCLEOTIDE SEQUENCE [LARGE SCALE GENOMIC DNA]</scope>
</reference>
<feature type="domain" description="Death" evidence="2">
    <location>
        <begin position="140"/>
        <end position="224"/>
    </location>
</feature>
<protein>
    <recommendedName>
        <fullName evidence="2">Death domain-containing protein</fullName>
    </recommendedName>
</protein>
<dbReference type="CDD" id="cd01670">
    <property type="entry name" value="Death"/>
    <property type="match status" value="1"/>
</dbReference>
<feature type="region of interest" description="Disordered" evidence="1">
    <location>
        <begin position="1"/>
        <end position="77"/>
    </location>
</feature>
<comment type="caution">
    <text evidence="3">The sequence shown here is derived from an EMBL/GenBank/DDBJ whole genome shotgun (WGS) entry which is preliminary data.</text>
</comment>
<keyword evidence="4" id="KW-1185">Reference proteome</keyword>
<dbReference type="STRING" id="151549.A0A4C1VEE0"/>
<name>A0A4C1VEE0_EUMVA</name>
<dbReference type="Gene3D" id="1.10.533.10">
    <property type="entry name" value="Death Domain, Fas"/>
    <property type="match status" value="1"/>
</dbReference>
<proteinExistence type="predicted"/>
<dbReference type="GO" id="GO:0007165">
    <property type="term" value="P:signal transduction"/>
    <property type="evidence" value="ECO:0007669"/>
    <property type="project" value="InterPro"/>
</dbReference>
<dbReference type="Proteomes" id="UP000299102">
    <property type="component" value="Unassembled WGS sequence"/>
</dbReference>
<gene>
    <name evidence="3" type="ORF">EVAR_79432_1</name>
</gene>
<feature type="compositionally biased region" description="Polar residues" evidence="1">
    <location>
        <begin position="1"/>
        <end position="13"/>
    </location>
</feature>
<dbReference type="InterPro" id="IPR011029">
    <property type="entry name" value="DEATH-like_dom_sf"/>
</dbReference>
<dbReference type="InterPro" id="IPR000488">
    <property type="entry name" value="Death_dom"/>
</dbReference>
<evidence type="ECO:0000259" key="2">
    <source>
        <dbReference type="PROSITE" id="PS50017"/>
    </source>
</evidence>
<dbReference type="PROSITE" id="PS50017">
    <property type="entry name" value="DEATH_DOMAIN"/>
    <property type="match status" value="1"/>
</dbReference>
<accession>A0A4C1VEE0</accession>
<dbReference type="Pfam" id="PF00531">
    <property type="entry name" value="Death"/>
    <property type="match status" value="1"/>
</dbReference>
<dbReference type="EMBL" id="BGZK01000334">
    <property type="protein sequence ID" value="GBP37498.1"/>
    <property type="molecule type" value="Genomic_DNA"/>
</dbReference>
<dbReference type="AlphaFoldDB" id="A0A4C1VEE0"/>
<dbReference type="OrthoDB" id="535509at2759"/>